<dbReference type="GO" id="GO:0016491">
    <property type="term" value="F:oxidoreductase activity"/>
    <property type="evidence" value="ECO:0007669"/>
    <property type="project" value="InterPro"/>
</dbReference>
<dbReference type="EMBL" id="FWFZ01000008">
    <property type="protein sequence ID" value="SLN46522.1"/>
    <property type="molecule type" value="Genomic_DNA"/>
</dbReference>
<dbReference type="RefSeq" id="WP_085878948.1">
    <property type="nucleotide sequence ID" value="NZ_FWFZ01000008.1"/>
</dbReference>
<proteinExistence type="predicted"/>
<evidence type="ECO:0000313" key="2">
    <source>
        <dbReference type="Proteomes" id="UP000193900"/>
    </source>
</evidence>
<reference evidence="1 2" key="1">
    <citation type="submission" date="2017-03" db="EMBL/GenBank/DDBJ databases">
        <authorList>
            <person name="Afonso C.L."/>
            <person name="Miller P.J."/>
            <person name="Scott M.A."/>
            <person name="Spackman E."/>
            <person name="Goraichik I."/>
            <person name="Dimitrov K.M."/>
            <person name="Suarez D.L."/>
            <person name="Swayne D.E."/>
        </authorList>
    </citation>
    <scope>NUCLEOTIDE SEQUENCE [LARGE SCALE GENOMIC DNA]</scope>
    <source>
        <strain evidence="1 2">CECT 7023</strain>
    </source>
</reference>
<keyword evidence="2" id="KW-1185">Reference proteome</keyword>
<evidence type="ECO:0000313" key="1">
    <source>
        <dbReference type="EMBL" id="SLN46522.1"/>
    </source>
</evidence>
<dbReference type="PANTHER" id="PTHR36124">
    <property type="match status" value="1"/>
</dbReference>
<accession>A0A1Y5SS62</accession>
<name>A0A1Y5SS62_9RHOB</name>
<protein>
    <submittedName>
        <fullName evidence="1">Uncharacterized protein</fullName>
    </submittedName>
</protein>
<dbReference type="OrthoDB" id="836517at2"/>
<sequence length="284" mass="32522">MSRYAREIAGLDPATDFERIGYLLGAYEFAWDIEKALQFALFRTYAVPSISALLSRTGEFGQRPRKRYDDTELILAEIGEHGQDSDRGRAAIARMNAMHGRFRISNDDMRYVLSTFVMEPLRWIDRFGKRPLTEAEKLAGLNYYRALGTRMGISDLPETIAGFDALNRAYEAAHFRFAESNAEIGGTTRDLLLGFYLPRFLAPLGRPVVHALCDRPLRDAMGFADPPRWLERLAVAGLRGRARVLRWLPARRRPRLITTKRRATYPQGYRIEHLGTFAPRERPD</sequence>
<gene>
    <name evidence="1" type="ORF">ROA7023_01926</name>
</gene>
<dbReference type="AlphaFoldDB" id="A0A1Y5SS62"/>
<dbReference type="PANTHER" id="PTHR36124:SF1">
    <property type="entry name" value="ER-BOUND OXYGENASE MPAB_MPAB'_RUBBER OXYGENASE CATALYTIC DOMAIN-CONTAINING PROTEIN"/>
    <property type="match status" value="1"/>
</dbReference>
<organism evidence="1 2">
    <name type="scientific">Roseisalinus antarcticus</name>
    <dbReference type="NCBI Taxonomy" id="254357"/>
    <lineage>
        <taxon>Bacteria</taxon>
        <taxon>Pseudomonadati</taxon>
        <taxon>Pseudomonadota</taxon>
        <taxon>Alphaproteobacteria</taxon>
        <taxon>Rhodobacterales</taxon>
        <taxon>Roseobacteraceae</taxon>
        <taxon>Roseisalinus</taxon>
    </lineage>
</organism>
<dbReference type="Proteomes" id="UP000193900">
    <property type="component" value="Unassembled WGS sequence"/>
</dbReference>
<dbReference type="InterPro" id="IPR046366">
    <property type="entry name" value="MPAB"/>
</dbReference>